<name>A0A1G9UX54_9BACT</name>
<sequence>MEAYFFTIALVIVGKYQSLLTHGVRSTYLDSNDSHHLKE</sequence>
<protein>
    <submittedName>
        <fullName evidence="1">Uncharacterized protein</fullName>
    </submittedName>
</protein>
<keyword evidence="2" id="KW-1185">Reference proteome</keyword>
<evidence type="ECO:0000313" key="2">
    <source>
        <dbReference type="Proteomes" id="UP000198510"/>
    </source>
</evidence>
<gene>
    <name evidence="1" type="ORF">SAMN05421823_11824</name>
</gene>
<reference evidence="1 2" key="1">
    <citation type="submission" date="2016-10" db="EMBL/GenBank/DDBJ databases">
        <authorList>
            <person name="de Groot N.N."/>
        </authorList>
    </citation>
    <scope>NUCLEOTIDE SEQUENCE [LARGE SCALE GENOMIC DNA]</scope>
    <source>
        <strain evidence="1 2">DSM 25186</strain>
    </source>
</reference>
<dbReference type="EMBL" id="FNFO01000018">
    <property type="protein sequence ID" value="SDM64534.1"/>
    <property type="molecule type" value="Genomic_DNA"/>
</dbReference>
<dbReference type="Proteomes" id="UP000198510">
    <property type="component" value="Unassembled WGS sequence"/>
</dbReference>
<evidence type="ECO:0000313" key="1">
    <source>
        <dbReference type="EMBL" id="SDM64534.1"/>
    </source>
</evidence>
<accession>A0A1G9UX54</accession>
<organism evidence="1 2">
    <name type="scientific">Catalinimonas alkaloidigena</name>
    <dbReference type="NCBI Taxonomy" id="1075417"/>
    <lineage>
        <taxon>Bacteria</taxon>
        <taxon>Pseudomonadati</taxon>
        <taxon>Bacteroidota</taxon>
        <taxon>Cytophagia</taxon>
        <taxon>Cytophagales</taxon>
        <taxon>Catalimonadaceae</taxon>
        <taxon>Catalinimonas</taxon>
    </lineage>
</organism>
<proteinExistence type="predicted"/>
<dbReference type="AlphaFoldDB" id="A0A1G9UX54"/>